<reference evidence="1 2" key="1">
    <citation type="submission" date="2024-06" db="EMBL/GenBank/DDBJ databases">
        <title>The Natural Products Discovery Center: Release of the First 8490 Sequenced Strains for Exploring Actinobacteria Biosynthetic Diversity.</title>
        <authorList>
            <person name="Kalkreuter E."/>
            <person name="Kautsar S.A."/>
            <person name="Yang D."/>
            <person name="Bader C.D."/>
            <person name="Teijaro C.N."/>
            <person name="Fluegel L."/>
            <person name="Davis C.M."/>
            <person name="Simpson J.R."/>
            <person name="Lauterbach L."/>
            <person name="Steele A.D."/>
            <person name="Gui C."/>
            <person name="Meng S."/>
            <person name="Li G."/>
            <person name="Viehrig K."/>
            <person name="Ye F."/>
            <person name="Su P."/>
            <person name="Kiefer A.F."/>
            <person name="Nichols A."/>
            <person name="Cepeda A.J."/>
            <person name="Yan W."/>
            <person name="Fan B."/>
            <person name="Jiang Y."/>
            <person name="Adhikari A."/>
            <person name="Zheng C.-J."/>
            <person name="Schuster L."/>
            <person name="Cowan T.M."/>
            <person name="Smanski M.J."/>
            <person name="Chevrette M.G."/>
            <person name="De Carvalho L.P.S."/>
            <person name="Shen B."/>
        </authorList>
    </citation>
    <scope>NUCLEOTIDE SEQUENCE [LARGE SCALE GENOMIC DNA]</scope>
    <source>
        <strain evidence="1 2">NPDC006434</strain>
    </source>
</reference>
<accession>A0ABV2V3E2</accession>
<proteinExistence type="predicted"/>
<evidence type="ECO:0000313" key="1">
    <source>
        <dbReference type="EMBL" id="MET9847520.1"/>
    </source>
</evidence>
<comment type="caution">
    <text evidence="1">The sequence shown here is derived from an EMBL/GenBank/DDBJ whole genome shotgun (WGS) entry which is preliminary data.</text>
</comment>
<dbReference type="Proteomes" id="UP001550210">
    <property type="component" value="Unassembled WGS sequence"/>
</dbReference>
<dbReference type="EMBL" id="JBEXPZ010000031">
    <property type="protein sequence ID" value="MET9847520.1"/>
    <property type="molecule type" value="Genomic_DNA"/>
</dbReference>
<evidence type="ECO:0008006" key="3">
    <source>
        <dbReference type="Google" id="ProtNLM"/>
    </source>
</evidence>
<organism evidence="1 2">
    <name type="scientific">Streptomyces ossamyceticus</name>
    <dbReference type="NCBI Taxonomy" id="249581"/>
    <lineage>
        <taxon>Bacteria</taxon>
        <taxon>Bacillati</taxon>
        <taxon>Actinomycetota</taxon>
        <taxon>Actinomycetes</taxon>
        <taxon>Kitasatosporales</taxon>
        <taxon>Streptomycetaceae</taxon>
        <taxon>Streptomyces</taxon>
    </lineage>
</organism>
<gene>
    <name evidence="1" type="ORF">ABZZ21_23820</name>
</gene>
<dbReference type="RefSeq" id="WP_355398837.1">
    <property type="nucleotide sequence ID" value="NZ_JBEXPZ010000031.1"/>
</dbReference>
<keyword evidence="2" id="KW-1185">Reference proteome</keyword>
<protein>
    <recommendedName>
        <fullName evidence="3">Lsr2 protein</fullName>
    </recommendedName>
</protein>
<evidence type="ECO:0000313" key="2">
    <source>
        <dbReference type="Proteomes" id="UP001550210"/>
    </source>
</evidence>
<sequence length="175" mass="18584">MAAKTAKTAQAETTADELKPCECAAYDALPADLTNADLETGDYEVFTTGCTATTKRQFAPGHDAKLKSFLIKHGAAGNDIRRNEGGVATSASAEQHAARYAFGHMVAAGVKRAEAKAAEKAERAAARAARKTAPKTPKKVTAKVGRATFTGHMDGDHFVYEVKGKERRTLKFQAA</sequence>
<name>A0ABV2V3E2_9ACTN</name>